<sequence>MITEKETEISTKLAEWAAPRHVERNILTISDEVYIQPEPLGVVLIIGAWNYPWALTLLPLVGAIAAGNAAVVKPSELSEYSSLLLRALLPRYLDKDLYPVVTGGASETQELLRQRFDHVFYTGSSSVGKLVMEAAARHLTPVTLELGGKSPCYIDRNCNIRTACRRITWGKFVNCGQTCIAPDFILCEPSIQGQVVDRIRQTLLEFYGADPKCSPDYGRVVNQRHFNRVMSLMEGYTPVVGGQSDASQCYIAPTVLKDVPPHSRLMQEEIFGPLLPIVTVSDMDDAIRFINEREKPLALYIFCSDKKVKQMIEETTSGGVTVNDVMMHYTLSSLPFGGVGQSGMGRYHGKHTFDQLSHQRACLVRSLGMESVNLARYPPQDPARLQQHAGGTRFLFM</sequence>
<feature type="active site" evidence="4">
    <location>
        <position position="145"/>
    </location>
</feature>
<evidence type="ECO:0000313" key="8">
    <source>
        <dbReference type="Proteomes" id="UP000261420"/>
    </source>
</evidence>
<dbReference type="AlphaFoldDB" id="A0A3B4VKD1"/>
<dbReference type="InterPro" id="IPR016161">
    <property type="entry name" value="Ald_DH/histidinol_DH"/>
</dbReference>
<evidence type="ECO:0000259" key="6">
    <source>
        <dbReference type="Pfam" id="PF00171"/>
    </source>
</evidence>
<name>A0A3B4VKD1_SERDU</name>
<dbReference type="GO" id="GO:0004028">
    <property type="term" value="F:3-chloroallyl aldehyde dehydrogenase activity"/>
    <property type="evidence" value="ECO:0007669"/>
    <property type="project" value="TreeGrafter"/>
</dbReference>
<protein>
    <submittedName>
        <fullName evidence="7">Aldehyde dehydrogenase 3 family, member A1</fullName>
    </submittedName>
</protein>
<evidence type="ECO:0000256" key="5">
    <source>
        <dbReference type="RuleBase" id="RU003345"/>
    </source>
</evidence>
<dbReference type="GO" id="GO:0005737">
    <property type="term" value="C:cytoplasm"/>
    <property type="evidence" value="ECO:0007669"/>
    <property type="project" value="TreeGrafter"/>
</dbReference>
<keyword evidence="2 5" id="KW-0560">Oxidoreductase</keyword>
<dbReference type="PROSITE" id="PS00687">
    <property type="entry name" value="ALDEHYDE_DEHYDR_GLU"/>
    <property type="match status" value="1"/>
</dbReference>
<dbReference type="PANTHER" id="PTHR43570:SF22">
    <property type="entry name" value="ALDEHYDE DEHYDROGENASE"/>
    <property type="match status" value="1"/>
</dbReference>
<dbReference type="FunFam" id="3.40.605.10:FF:000004">
    <property type="entry name" value="Aldehyde dehydrogenase"/>
    <property type="match status" value="1"/>
</dbReference>
<dbReference type="Ensembl" id="ENSSDUT00000031565.1">
    <property type="protein sequence ID" value="ENSSDUP00000031029.1"/>
    <property type="gene ID" value="ENSSDUG00000022211.1"/>
</dbReference>
<evidence type="ECO:0000256" key="2">
    <source>
        <dbReference type="ARBA" id="ARBA00023002"/>
    </source>
</evidence>
<dbReference type="GO" id="GO:0006081">
    <property type="term" value="P:aldehyde metabolic process"/>
    <property type="evidence" value="ECO:0007669"/>
    <property type="project" value="InterPro"/>
</dbReference>
<dbReference type="SUPFAM" id="SSF53720">
    <property type="entry name" value="ALDH-like"/>
    <property type="match status" value="1"/>
</dbReference>
<dbReference type="PROSITE" id="PS00070">
    <property type="entry name" value="ALDEHYDE_DEHYDR_CYS"/>
    <property type="match status" value="1"/>
</dbReference>
<dbReference type="GeneTree" id="ENSGT00940000157944"/>
<feature type="domain" description="Aldehyde dehydrogenase" evidence="6">
    <location>
        <begin position="20"/>
        <end position="359"/>
    </location>
</feature>
<evidence type="ECO:0000256" key="4">
    <source>
        <dbReference type="PROSITE-ProRule" id="PRU10007"/>
    </source>
</evidence>
<reference evidence="7" key="1">
    <citation type="submission" date="2025-08" db="UniProtKB">
        <authorList>
            <consortium name="Ensembl"/>
        </authorList>
    </citation>
    <scope>IDENTIFICATION</scope>
</reference>
<dbReference type="FunFam" id="3.40.309.10:FF:000003">
    <property type="entry name" value="Aldehyde dehydrogenase"/>
    <property type="match status" value="1"/>
</dbReference>
<evidence type="ECO:0000256" key="3">
    <source>
        <dbReference type="ARBA" id="ARBA00023027"/>
    </source>
</evidence>
<dbReference type="InterPro" id="IPR015590">
    <property type="entry name" value="Aldehyde_DH_dom"/>
</dbReference>
<proteinExistence type="inferred from homology"/>
<dbReference type="InterPro" id="IPR016160">
    <property type="entry name" value="Ald_DH_CS_CYS"/>
</dbReference>
<dbReference type="PANTHER" id="PTHR43570">
    <property type="entry name" value="ALDEHYDE DEHYDROGENASE"/>
    <property type="match status" value="1"/>
</dbReference>
<keyword evidence="3" id="KW-0520">NAD</keyword>
<organism evidence="7 8">
    <name type="scientific">Seriola dumerili</name>
    <name type="common">Greater amberjack</name>
    <name type="synonym">Caranx dumerili</name>
    <dbReference type="NCBI Taxonomy" id="41447"/>
    <lineage>
        <taxon>Eukaryota</taxon>
        <taxon>Metazoa</taxon>
        <taxon>Chordata</taxon>
        <taxon>Craniata</taxon>
        <taxon>Vertebrata</taxon>
        <taxon>Euteleostomi</taxon>
        <taxon>Actinopterygii</taxon>
        <taxon>Neopterygii</taxon>
        <taxon>Teleostei</taxon>
        <taxon>Neoteleostei</taxon>
        <taxon>Acanthomorphata</taxon>
        <taxon>Carangaria</taxon>
        <taxon>Carangiformes</taxon>
        <taxon>Carangidae</taxon>
        <taxon>Seriola</taxon>
    </lineage>
</organism>
<accession>A0A3B4VKD1</accession>
<dbReference type="Proteomes" id="UP000261420">
    <property type="component" value="Unplaced"/>
</dbReference>
<dbReference type="Gene3D" id="3.40.605.10">
    <property type="entry name" value="Aldehyde Dehydrogenase, Chain A, domain 1"/>
    <property type="match status" value="1"/>
</dbReference>
<evidence type="ECO:0000313" key="7">
    <source>
        <dbReference type="Ensembl" id="ENSSDUP00000031029.1"/>
    </source>
</evidence>
<dbReference type="InterPro" id="IPR016163">
    <property type="entry name" value="Ald_DH_C"/>
</dbReference>
<dbReference type="InterPro" id="IPR012394">
    <property type="entry name" value="Aldehyde_DH_NAD(P)"/>
</dbReference>
<dbReference type="GO" id="GO:0004029">
    <property type="term" value="F:aldehyde dehydrogenase (NAD+) activity"/>
    <property type="evidence" value="ECO:0007669"/>
    <property type="project" value="TreeGrafter"/>
</dbReference>
<dbReference type="InterPro" id="IPR029510">
    <property type="entry name" value="Ald_DH_CS_GLU"/>
</dbReference>
<evidence type="ECO:0000256" key="1">
    <source>
        <dbReference type="ARBA" id="ARBA00009986"/>
    </source>
</evidence>
<dbReference type="Pfam" id="PF00171">
    <property type="entry name" value="Aldedh"/>
    <property type="match status" value="1"/>
</dbReference>
<dbReference type="Gene3D" id="3.40.309.10">
    <property type="entry name" value="Aldehyde Dehydrogenase, Chain A, domain 2"/>
    <property type="match status" value="1"/>
</dbReference>
<comment type="similarity">
    <text evidence="1 5">Belongs to the aldehyde dehydrogenase family.</text>
</comment>
<keyword evidence="8" id="KW-1185">Reference proteome</keyword>
<dbReference type="InterPro" id="IPR016162">
    <property type="entry name" value="Ald_DH_N"/>
</dbReference>
<reference evidence="7" key="2">
    <citation type="submission" date="2025-09" db="UniProtKB">
        <authorList>
            <consortium name="Ensembl"/>
        </authorList>
    </citation>
    <scope>IDENTIFICATION</scope>
</reference>